<sequence>MDSVRSPVFSIGRTDIDIGANAGVQSNFSDKRGRMNHFMEVSSSFIFKGIPLTFQGRLSDEKYISGKPTYFRLSYDALAKYRMRKAELEGEIGELNTGIGDINQDIYAMEGKISYLAFLIEQYQLLKQQNKLKIPNGLKNPELPDGKIPDITGKIPDTKLPDLNVPERNKIDFEHLNLDSINLKISAYKGTIDKWTAKKDSLQELKDLKLNDLNALNLKRPNGFLDGIKRFDVGLTSLSGGKMSNSSVPIQGVRVKGTYRNYFYDVAAGLTVPNKLFSNSVVDQYLNNSQNVFNMNQFFTVNTARFVSSAIIGYGNEERNSVSIENYYNGRDLQSILKKVKQVTNNTTNVSFTLSPLASGRLLISGSVGQTIPLGDSVSRNYSSRLAATTKVKYRFRRGNTQIYGQVKRIGVNYDGFSQGMYNSGFLHHEYGFQTKLFKHLTISGKYTGDCFDANSKGRGLITNGIHIDVQESIIKNLLLFAGYSLINARGNDSITYGNNTLYRGGFVYQRKFKKSKFTLSGNSTYSHVNGVDSAISMTNVILKSEIAHRYLFYGVTANYQNFQGMKLIYGSNIIISPELGASYKGIKFSSAFNYLTSEQFSRQYGFSFTLSASPGKHLTWYLTGRRWLPTDALNFITPDVDYPIRPWFWELRLKIHLNVLK</sequence>
<evidence type="ECO:0000313" key="1">
    <source>
        <dbReference type="EMBL" id="TSJ46558.1"/>
    </source>
</evidence>
<name>A0A556N3D4_9FLAO</name>
<dbReference type="OrthoDB" id="9553340at2"/>
<dbReference type="RefSeq" id="WP_144332095.1">
    <property type="nucleotide sequence ID" value="NZ_VLPL01000002.1"/>
</dbReference>
<accession>A0A556N3D4</accession>
<organism evidence="1 2">
    <name type="scientific">Fluviicola chungangensis</name>
    <dbReference type="NCBI Taxonomy" id="2597671"/>
    <lineage>
        <taxon>Bacteria</taxon>
        <taxon>Pseudomonadati</taxon>
        <taxon>Bacteroidota</taxon>
        <taxon>Flavobacteriia</taxon>
        <taxon>Flavobacteriales</taxon>
        <taxon>Crocinitomicaceae</taxon>
        <taxon>Fluviicola</taxon>
    </lineage>
</organism>
<reference evidence="1 2" key="1">
    <citation type="submission" date="2019-07" db="EMBL/GenBank/DDBJ databases">
        <authorList>
            <person name="Huq M.A."/>
        </authorList>
    </citation>
    <scope>NUCLEOTIDE SEQUENCE [LARGE SCALE GENOMIC DNA]</scope>
    <source>
        <strain evidence="1 2">MAH-3</strain>
    </source>
</reference>
<dbReference type="EMBL" id="VLPL01000002">
    <property type="protein sequence ID" value="TSJ46558.1"/>
    <property type="molecule type" value="Genomic_DNA"/>
</dbReference>
<gene>
    <name evidence="1" type="ORF">FO442_05205</name>
</gene>
<comment type="caution">
    <text evidence="1">The sequence shown here is derived from an EMBL/GenBank/DDBJ whole genome shotgun (WGS) entry which is preliminary data.</text>
</comment>
<dbReference type="AlphaFoldDB" id="A0A556N3D4"/>
<keyword evidence="2" id="KW-1185">Reference proteome</keyword>
<proteinExistence type="predicted"/>
<protein>
    <submittedName>
        <fullName evidence="1">Uncharacterized protein</fullName>
    </submittedName>
</protein>
<dbReference type="Proteomes" id="UP000316008">
    <property type="component" value="Unassembled WGS sequence"/>
</dbReference>
<evidence type="ECO:0000313" key="2">
    <source>
        <dbReference type="Proteomes" id="UP000316008"/>
    </source>
</evidence>